<feature type="compositionally biased region" description="Low complexity" evidence="4">
    <location>
        <begin position="920"/>
        <end position="948"/>
    </location>
</feature>
<feature type="compositionally biased region" description="Low complexity" evidence="4">
    <location>
        <begin position="666"/>
        <end position="677"/>
    </location>
</feature>
<feature type="domain" description="GAR" evidence="5">
    <location>
        <begin position="677"/>
        <end position="752"/>
    </location>
</feature>
<feature type="compositionally biased region" description="Basic and acidic residues" evidence="4">
    <location>
        <begin position="950"/>
        <end position="961"/>
    </location>
</feature>
<name>A0A9P5D2N9_9HYPO</name>
<evidence type="ECO:0000313" key="6">
    <source>
        <dbReference type="EMBL" id="KAF4119689.1"/>
    </source>
</evidence>
<dbReference type="OrthoDB" id="5409589at2759"/>
<evidence type="ECO:0000256" key="3">
    <source>
        <dbReference type="ARBA" id="ARBA00023212"/>
    </source>
</evidence>
<feature type="region of interest" description="Disordered" evidence="4">
    <location>
        <begin position="397"/>
        <end position="619"/>
    </location>
</feature>
<dbReference type="Gene3D" id="3.30.920.20">
    <property type="entry name" value="Gas2-like domain"/>
    <property type="match status" value="1"/>
</dbReference>
<dbReference type="GO" id="GO:0008017">
    <property type="term" value="F:microtubule binding"/>
    <property type="evidence" value="ECO:0007669"/>
    <property type="project" value="InterPro"/>
</dbReference>
<feature type="region of interest" description="Disordered" evidence="4">
    <location>
        <begin position="1"/>
        <end position="22"/>
    </location>
</feature>
<dbReference type="AlphaFoldDB" id="A0A9P5D2N9"/>
<evidence type="ECO:0000256" key="4">
    <source>
        <dbReference type="SAM" id="MobiDB-lite"/>
    </source>
</evidence>
<feature type="region of interest" description="Disordered" evidence="4">
    <location>
        <begin position="751"/>
        <end position="860"/>
    </location>
</feature>
<comment type="subcellular location">
    <subcellularLocation>
        <location evidence="1">Cytoplasm</location>
        <location evidence="1">Cytoskeleton</location>
    </subcellularLocation>
</comment>
<dbReference type="EMBL" id="JAANYQ010000022">
    <property type="protein sequence ID" value="KAF4119689.1"/>
    <property type="molecule type" value="Genomic_DNA"/>
</dbReference>
<sequence>MNDHPQLLPPTRHSSGGHSPTRQRLHDDILAQTSPAVVVHALSSPTDALASCLDSASPSERDFAMRTATASHTIWEWVDELSDWPWPSDGSAGFEVRTPDRTAMTAAAGRSTGTGNVDVVVVGIMPLRDVPGYIARIDDVYAEMEALQLDEIKSHVMASYILPLSRSTGSEGHSDSSCLRLGLIYNKMDDLPAVITAIVLQTLPNLARLSYLLHIWAIRLDIVQRVPSLLAALQDAELALRSGWTAIEPRRKSGAGGSRSSSGSSSSRSSASYNNNNNNNNNIDNNNKNNSRNGLDNDGTNQLEPAEEEEEEEITAPSLSRRDFEVMRTVIAAKISTPGRSLDYMLDKLEGLSDTLPDAWLERMEVVERGYAEWVAACERRIAEAQWLTALSVKAAQTPSASSRAASPQSRAPPGEERPLVVKKLREPPRTPSPPEDARRVLPSRGRQLLDADESFASSRLQVPTPIKEEQSFPEDDGTDMSSPGSPQLPPLPRNDGDDSDGSDTSVVFHGRRSSHFGPSSEPPEVLGSPMVPRTRVREAEYVGGVSLADSPPSSPPLPEDSQAQASPSDAGLLGKPAAFDDATTPNTPIDGSFSGYFDDSFGLEMTASPGTSRDGSDEQLRQQIGEIIDRIPARIRLRSEPPNLNPPDLQLPKLRKKVSREMASSRRSVSGMSSRGTTPSFTLSPAKNPRPPRQQRGQQDIKVYHLSRSTGEAPIKLFIRCVGDNGERVMVRVGGGWADLSEYLKEYATHHGRRSAGTDNAKVEVRDVPRVPSASGLRPSDPRLRSTPPSRPTSAFDTRLPTTPLAVRKSRRSIGASSGEAPRPLGPVTPGQGQQYRSPSDGGYPSASRSRSNSRVGWVEEDSSFLGLAGPSGKKVEMSEENRAWVESVKEKVRIASSEHMRVSPFIPFVPSIPPPQPSATTGYSPSASPSAASVASAASGLSQSGSRTPDDYSKKKFGELGRVGGTKRLYRRSEALQQNTKRS</sequence>
<feature type="compositionally biased region" description="Low complexity" evidence="4">
    <location>
        <begin position="397"/>
        <end position="413"/>
    </location>
</feature>
<proteinExistence type="predicted"/>
<dbReference type="GeneID" id="55970826"/>
<evidence type="ECO:0000259" key="5">
    <source>
        <dbReference type="PROSITE" id="PS51460"/>
    </source>
</evidence>
<feature type="region of interest" description="Disordered" evidence="4">
    <location>
        <begin position="249"/>
        <end position="320"/>
    </location>
</feature>
<comment type="caution">
    <text evidence="6">The sequence shown here is derived from an EMBL/GenBank/DDBJ whole genome shotgun (WGS) entry which is preliminary data.</text>
</comment>
<feature type="compositionally biased region" description="Polar residues" evidence="4">
    <location>
        <begin position="12"/>
        <end position="22"/>
    </location>
</feature>
<dbReference type="InterPro" id="IPR003108">
    <property type="entry name" value="GAR_dom"/>
</dbReference>
<dbReference type="Proteomes" id="UP000749293">
    <property type="component" value="Unassembled WGS sequence"/>
</dbReference>
<keyword evidence="3" id="KW-0206">Cytoskeleton</keyword>
<keyword evidence="2" id="KW-0963">Cytoplasm</keyword>
<dbReference type="Pfam" id="PF02187">
    <property type="entry name" value="GAS2"/>
    <property type="match status" value="1"/>
</dbReference>
<reference evidence="6" key="1">
    <citation type="submission" date="2020-03" db="EMBL/GenBank/DDBJ databases">
        <title>Site-based positive gene gene selection in Geosmithia morbida across the United States reveals a broad range of putative effectors and factors for local host and environmental adapation.</title>
        <authorList>
            <person name="Onufrak A."/>
            <person name="Murdoch R.W."/>
            <person name="Gazis R."/>
            <person name="Huff M."/>
            <person name="Staton M."/>
            <person name="Klingeman W."/>
            <person name="Hadziabdic D."/>
        </authorList>
    </citation>
    <scope>NUCLEOTIDE SEQUENCE</scope>
    <source>
        <strain evidence="6">1262</strain>
    </source>
</reference>
<gene>
    <name evidence="6" type="ORF">GMORB2_4598</name>
</gene>
<dbReference type="SUPFAM" id="SSF143575">
    <property type="entry name" value="GAS2 domain-like"/>
    <property type="match status" value="1"/>
</dbReference>
<protein>
    <submittedName>
        <fullName evidence="6">GAS2 domain protein</fullName>
    </submittedName>
</protein>
<keyword evidence="7" id="KW-1185">Reference proteome</keyword>
<evidence type="ECO:0000313" key="7">
    <source>
        <dbReference type="Proteomes" id="UP000749293"/>
    </source>
</evidence>
<feature type="compositionally biased region" description="Basic and acidic residues" evidence="4">
    <location>
        <begin position="414"/>
        <end position="429"/>
    </location>
</feature>
<feature type="compositionally biased region" description="Low complexity" evidence="4">
    <location>
        <begin position="786"/>
        <end position="795"/>
    </location>
</feature>
<evidence type="ECO:0000256" key="1">
    <source>
        <dbReference type="ARBA" id="ARBA00004245"/>
    </source>
</evidence>
<feature type="compositionally biased region" description="Acidic residues" evidence="4">
    <location>
        <begin position="305"/>
        <end position="314"/>
    </location>
</feature>
<dbReference type="RefSeq" id="XP_035318341.1">
    <property type="nucleotide sequence ID" value="XM_035466572.1"/>
</dbReference>
<dbReference type="PROSITE" id="PS51460">
    <property type="entry name" value="GAR"/>
    <property type="match status" value="1"/>
</dbReference>
<feature type="region of interest" description="Disordered" evidence="4">
    <location>
        <begin position="911"/>
        <end position="985"/>
    </location>
</feature>
<accession>A0A9P5D2N9</accession>
<organism evidence="6 7">
    <name type="scientific">Geosmithia morbida</name>
    <dbReference type="NCBI Taxonomy" id="1094350"/>
    <lineage>
        <taxon>Eukaryota</taxon>
        <taxon>Fungi</taxon>
        <taxon>Dikarya</taxon>
        <taxon>Ascomycota</taxon>
        <taxon>Pezizomycotina</taxon>
        <taxon>Sordariomycetes</taxon>
        <taxon>Hypocreomycetidae</taxon>
        <taxon>Hypocreales</taxon>
        <taxon>Bionectriaceae</taxon>
        <taxon>Geosmithia</taxon>
    </lineage>
</organism>
<evidence type="ECO:0000256" key="2">
    <source>
        <dbReference type="ARBA" id="ARBA00022490"/>
    </source>
</evidence>
<feature type="compositionally biased region" description="Low complexity" evidence="4">
    <location>
        <begin position="258"/>
        <end position="294"/>
    </location>
</feature>
<dbReference type="InterPro" id="IPR036534">
    <property type="entry name" value="GAR_dom_sf"/>
</dbReference>
<dbReference type="GO" id="GO:0005856">
    <property type="term" value="C:cytoskeleton"/>
    <property type="evidence" value="ECO:0007669"/>
    <property type="project" value="UniProtKB-SubCell"/>
</dbReference>
<feature type="region of interest" description="Disordered" evidence="4">
    <location>
        <begin position="638"/>
        <end position="701"/>
    </location>
</feature>